<reference evidence="7" key="1">
    <citation type="submission" date="2021-01" db="EMBL/GenBank/DDBJ databases">
        <title>Fulvivirga kasyanovii gen. nov., sp nov., a novel member of the phylum Bacteroidetes isolated from seawater in a mussel farm.</title>
        <authorList>
            <person name="Zhao L.-H."/>
            <person name="Wang Z.-J."/>
        </authorList>
    </citation>
    <scope>NUCLEOTIDE SEQUENCE</scope>
    <source>
        <strain evidence="7">2943</strain>
    </source>
</reference>
<evidence type="ECO:0000313" key="8">
    <source>
        <dbReference type="Proteomes" id="UP000659388"/>
    </source>
</evidence>
<dbReference type="PROSITE" id="PS50109">
    <property type="entry name" value="HIS_KIN"/>
    <property type="match status" value="1"/>
</dbReference>
<dbReference type="Gene3D" id="1.10.287.130">
    <property type="match status" value="1"/>
</dbReference>
<dbReference type="SMART" id="SM00387">
    <property type="entry name" value="HATPase_c"/>
    <property type="match status" value="1"/>
</dbReference>
<evidence type="ECO:0000256" key="5">
    <source>
        <dbReference type="ARBA" id="ARBA00022777"/>
    </source>
</evidence>
<keyword evidence="3" id="KW-0597">Phosphoprotein</keyword>
<dbReference type="InterPro" id="IPR004358">
    <property type="entry name" value="Sig_transdc_His_kin-like_C"/>
</dbReference>
<dbReference type="SUPFAM" id="SSF55785">
    <property type="entry name" value="PYP-like sensor domain (PAS domain)"/>
    <property type="match status" value="2"/>
</dbReference>
<dbReference type="CDD" id="cd00075">
    <property type="entry name" value="HATPase"/>
    <property type="match status" value="1"/>
</dbReference>
<dbReference type="InterPro" id="IPR036890">
    <property type="entry name" value="HATPase_C_sf"/>
</dbReference>
<dbReference type="NCBIfam" id="TIGR00229">
    <property type="entry name" value="sensory_box"/>
    <property type="match status" value="1"/>
</dbReference>
<organism evidence="7 8">
    <name type="scientific">Fulvivirga sediminis</name>
    <dbReference type="NCBI Taxonomy" id="2803949"/>
    <lineage>
        <taxon>Bacteria</taxon>
        <taxon>Pseudomonadati</taxon>
        <taxon>Bacteroidota</taxon>
        <taxon>Cytophagia</taxon>
        <taxon>Cytophagales</taxon>
        <taxon>Fulvivirgaceae</taxon>
        <taxon>Fulvivirga</taxon>
    </lineage>
</organism>
<accession>A0A937F2B1</accession>
<evidence type="ECO:0000256" key="1">
    <source>
        <dbReference type="ARBA" id="ARBA00000085"/>
    </source>
</evidence>
<name>A0A937F2B1_9BACT</name>
<dbReference type="PANTHER" id="PTHR43304">
    <property type="entry name" value="PHYTOCHROME-LIKE PROTEIN CPH1"/>
    <property type="match status" value="1"/>
</dbReference>
<dbReference type="PANTHER" id="PTHR43304:SF1">
    <property type="entry name" value="PAC DOMAIN-CONTAINING PROTEIN"/>
    <property type="match status" value="1"/>
</dbReference>
<dbReference type="Pfam" id="PF13188">
    <property type="entry name" value="PAS_8"/>
    <property type="match status" value="1"/>
</dbReference>
<evidence type="ECO:0000259" key="6">
    <source>
        <dbReference type="PROSITE" id="PS50109"/>
    </source>
</evidence>
<gene>
    <name evidence="7" type="ORF">JL102_02525</name>
</gene>
<dbReference type="SMART" id="SM00388">
    <property type="entry name" value="HisKA"/>
    <property type="match status" value="1"/>
</dbReference>
<dbReference type="RefSeq" id="WP_202242100.1">
    <property type="nucleotide sequence ID" value="NZ_JAESIY010000001.1"/>
</dbReference>
<dbReference type="SMART" id="SM00091">
    <property type="entry name" value="PAS"/>
    <property type="match status" value="2"/>
</dbReference>
<evidence type="ECO:0000256" key="4">
    <source>
        <dbReference type="ARBA" id="ARBA00022679"/>
    </source>
</evidence>
<dbReference type="EMBL" id="JAESIY010000001">
    <property type="protein sequence ID" value="MBL3654992.1"/>
    <property type="molecule type" value="Genomic_DNA"/>
</dbReference>
<protein>
    <recommendedName>
        <fullName evidence="2">histidine kinase</fullName>
        <ecNumber evidence="2">2.7.13.3</ecNumber>
    </recommendedName>
</protein>
<dbReference type="InterPro" id="IPR052162">
    <property type="entry name" value="Sensor_kinase/Photoreceptor"/>
</dbReference>
<comment type="caution">
    <text evidence="7">The sequence shown here is derived from an EMBL/GenBank/DDBJ whole genome shotgun (WGS) entry which is preliminary data.</text>
</comment>
<dbReference type="Pfam" id="PF08447">
    <property type="entry name" value="PAS_3"/>
    <property type="match status" value="1"/>
</dbReference>
<dbReference type="Gene3D" id="3.30.565.10">
    <property type="entry name" value="Histidine kinase-like ATPase, C-terminal domain"/>
    <property type="match status" value="1"/>
</dbReference>
<dbReference type="PRINTS" id="PR00344">
    <property type="entry name" value="BCTRLSENSOR"/>
</dbReference>
<dbReference type="EC" id="2.7.13.3" evidence="2"/>
<dbReference type="Proteomes" id="UP000659388">
    <property type="component" value="Unassembled WGS sequence"/>
</dbReference>
<dbReference type="InterPro" id="IPR035965">
    <property type="entry name" value="PAS-like_dom_sf"/>
</dbReference>
<keyword evidence="8" id="KW-1185">Reference proteome</keyword>
<dbReference type="InterPro" id="IPR005467">
    <property type="entry name" value="His_kinase_dom"/>
</dbReference>
<feature type="domain" description="Histidine kinase" evidence="6">
    <location>
        <begin position="280"/>
        <end position="492"/>
    </location>
</feature>
<proteinExistence type="predicted"/>
<dbReference type="SUPFAM" id="SSF55874">
    <property type="entry name" value="ATPase domain of HSP90 chaperone/DNA topoisomerase II/histidine kinase"/>
    <property type="match status" value="1"/>
</dbReference>
<evidence type="ECO:0000313" key="7">
    <source>
        <dbReference type="EMBL" id="MBL3654992.1"/>
    </source>
</evidence>
<evidence type="ECO:0000256" key="2">
    <source>
        <dbReference type="ARBA" id="ARBA00012438"/>
    </source>
</evidence>
<evidence type="ECO:0000256" key="3">
    <source>
        <dbReference type="ARBA" id="ARBA00022553"/>
    </source>
</evidence>
<dbReference type="SUPFAM" id="SSF47384">
    <property type="entry name" value="Homodimeric domain of signal transducing histidine kinase"/>
    <property type="match status" value="1"/>
</dbReference>
<dbReference type="InterPro" id="IPR036097">
    <property type="entry name" value="HisK_dim/P_sf"/>
</dbReference>
<dbReference type="InterPro" id="IPR000014">
    <property type="entry name" value="PAS"/>
</dbReference>
<keyword evidence="4" id="KW-0808">Transferase</keyword>
<dbReference type="CDD" id="cd00130">
    <property type="entry name" value="PAS"/>
    <property type="match status" value="1"/>
</dbReference>
<dbReference type="Pfam" id="PF00512">
    <property type="entry name" value="HisKA"/>
    <property type="match status" value="1"/>
</dbReference>
<sequence length="492" mass="57213">MKFVEVTDLLEWLNKPTHLIRDGEYDDHQQKEKAIFWEWDLENNRLYLSPELRQLFGYGQDKPVPIEGFWHKHIHPEDLNKVINHFLDFINGLLSHYEQIFRVRSINGSYIWVQSAATLKRDDKGEVTWAKSYYTDVTTLKEQKGYTKLGSDKYRNLFQNSMIAMVRNDLATGDILEANDKFWDLFSISLDKRNATKCQDIIGEKHAKLIFDLLKNEGSIDNLELEIKDWGPTSLWISFGAILYEEEGVVDCIIKDITETKSSLIELQKVNFELDSFIYHSSHDLRSPLRSILGLIDVFRLEKDEKIKLECISKIKSSVKRLDSLVIDLLSISRNDRVNDPHVSINFMVEINSSITSYYYTRDNEGLEIITNIHQPVEFFSDLTRIRVILNNLISNAIKYRSRHKEYSYVKVDVTVDEEKAIIEIEDNGEGIEASKMPHIFDMFYRATEKSEGSGLGLYIVKKVADKLNAEIKVRSEELEGTNFKFVIPNTK</sequence>
<dbReference type="GO" id="GO:0000155">
    <property type="term" value="F:phosphorelay sensor kinase activity"/>
    <property type="evidence" value="ECO:0007669"/>
    <property type="project" value="InterPro"/>
</dbReference>
<dbReference type="Pfam" id="PF02518">
    <property type="entry name" value="HATPase_c"/>
    <property type="match status" value="1"/>
</dbReference>
<dbReference type="AlphaFoldDB" id="A0A937F2B1"/>
<keyword evidence="5 7" id="KW-0418">Kinase</keyword>
<dbReference type="Gene3D" id="3.30.450.20">
    <property type="entry name" value="PAS domain"/>
    <property type="match status" value="2"/>
</dbReference>
<comment type="catalytic activity">
    <reaction evidence="1">
        <text>ATP + protein L-histidine = ADP + protein N-phospho-L-histidine.</text>
        <dbReference type="EC" id="2.7.13.3"/>
    </reaction>
</comment>
<dbReference type="CDD" id="cd00082">
    <property type="entry name" value="HisKA"/>
    <property type="match status" value="1"/>
</dbReference>
<dbReference type="InterPro" id="IPR013655">
    <property type="entry name" value="PAS_fold_3"/>
</dbReference>
<dbReference type="InterPro" id="IPR003661">
    <property type="entry name" value="HisK_dim/P_dom"/>
</dbReference>
<dbReference type="InterPro" id="IPR003594">
    <property type="entry name" value="HATPase_dom"/>
</dbReference>